<dbReference type="InterPro" id="IPR054471">
    <property type="entry name" value="GPIID_WHD"/>
</dbReference>
<dbReference type="Gene3D" id="3.40.50.300">
    <property type="entry name" value="P-loop containing nucleotide triphosphate hydrolases"/>
    <property type="match status" value="1"/>
</dbReference>
<name>A0A9P9E748_9HYPO</name>
<gene>
    <name evidence="5" type="ORF">EDB81DRAFT_660028</name>
</gene>
<dbReference type="EMBL" id="JAGMUV010000017">
    <property type="protein sequence ID" value="KAH7131201.1"/>
    <property type="molecule type" value="Genomic_DNA"/>
</dbReference>
<dbReference type="InterPro" id="IPR056884">
    <property type="entry name" value="NPHP3-like_N"/>
</dbReference>
<evidence type="ECO:0000313" key="5">
    <source>
        <dbReference type="EMBL" id="KAH7131201.1"/>
    </source>
</evidence>
<reference evidence="5" key="1">
    <citation type="journal article" date="2021" name="Nat. Commun.">
        <title>Genetic determinants of endophytism in the Arabidopsis root mycobiome.</title>
        <authorList>
            <person name="Mesny F."/>
            <person name="Miyauchi S."/>
            <person name="Thiergart T."/>
            <person name="Pickel B."/>
            <person name="Atanasova L."/>
            <person name="Karlsson M."/>
            <person name="Huettel B."/>
            <person name="Barry K.W."/>
            <person name="Haridas S."/>
            <person name="Chen C."/>
            <person name="Bauer D."/>
            <person name="Andreopoulos W."/>
            <person name="Pangilinan J."/>
            <person name="LaButti K."/>
            <person name="Riley R."/>
            <person name="Lipzen A."/>
            <person name="Clum A."/>
            <person name="Drula E."/>
            <person name="Henrissat B."/>
            <person name="Kohler A."/>
            <person name="Grigoriev I.V."/>
            <person name="Martin F.M."/>
            <person name="Hacquard S."/>
        </authorList>
    </citation>
    <scope>NUCLEOTIDE SEQUENCE</scope>
    <source>
        <strain evidence="5">MPI-CAGE-AT-0147</strain>
    </source>
</reference>
<accession>A0A9P9E748</accession>
<keyword evidence="1" id="KW-0677">Repeat</keyword>
<protein>
    <submittedName>
        <fullName evidence="5">Ankyrin repeat-containing domain protein</fullName>
    </submittedName>
</protein>
<dbReference type="PROSITE" id="PS50837">
    <property type="entry name" value="NACHT"/>
    <property type="match status" value="1"/>
</dbReference>
<dbReference type="Gene3D" id="3.40.50.1580">
    <property type="entry name" value="Nucleoside phosphorylase domain"/>
    <property type="match status" value="1"/>
</dbReference>
<dbReference type="SUPFAM" id="SSF53167">
    <property type="entry name" value="Purine and uridine phosphorylases"/>
    <property type="match status" value="1"/>
</dbReference>
<dbReference type="OrthoDB" id="194358at2759"/>
<dbReference type="InterPro" id="IPR027417">
    <property type="entry name" value="P-loop_NTPase"/>
</dbReference>
<dbReference type="PROSITE" id="PS50088">
    <property type="entry name" value="ANK_REPEAT"/>
    <property type="match status" value="8"/>
</dbReference>
<feature type="region of interest" description="Disordered" evidence="3">
    <location>
        <begin position="1206"/>
        <end position="1238"/>
    </location>
</feature>
<keyword evidence="6" id="KW-1185">Reference proteome</keyword>
<dbReference type="GO" id="GO:0003824">
    <property type="term" value="F:catalytic activity"/>
    <property type="evidence" value="ECO:0007669"/>
    <property type="project" value="InterPro"/>
</dbReference>
<evidence type="ECO:0000256" key="3">
    <source>
        <dbReference type="SAM" id="MobiDB-lite"/>
    </source>
</evidence>
<dbReference type="InterPro" id="IPR035994">
    <property type="entry name" value="Nucleoside_phosphorylase_sf"/>
</dbReference>
<feature type="repeat" description="ANK" evidence="2">
    <location>
        <begin position="1082"/>
        <end position="1114"/>
    </location>
</feature>
<dbReference type="PANTHER" id="PTHR46082:SF11">
    <property type="entry name" value="AAA+ ATPASE DOMAIN-CONTAINING PROTEIN-RELATED"/>
    <property type="match status" value="1"/>
</dbReference>
<dbReference type="Pfam" id="PF12796">
    <property type="entry name" value="Ank_2"/>
    <property type="match status" value="5"/>
</dbReference>
<dbReference type="InterPro" id="IPR036770">
    <property type="entry name" value="Ankyrin_rpt-contain_sf"/>
</dbReference>
<dbReference type="InterPro" id="IPR053137">
    <property type="entry name" value="NLR-like"/>
</dbReference>
<dbReference type="Proteomes" id="UP000738349">
    <property type="component" value="Unassembled WGS sequence"/>
</dbReference>
<dbReference type="InterPro" id="IPR007111">
    <property type="entry name" value="NACHT_NTPase"/>
</dbReference>
<evidence type="ECO:0000313" key="6">
    <source>
        <dbReference type="Proteomes" id="UP000738349"/>
    </source>
</evidence>
<sequence>MASRNALDSPDSYAVAWIAALPIERAAAEAMLDEEHAAPTAFTRHQTDANVYTWGRVGEHNIVIASLPAGVYGTTSAATTASSLLASLPSIRVGLLVGIGGGIARPEKDRDIRLGDVVVSQPDGTTGGVCQYDLIKAKSGDKRERKGFLGRPPMVLLNALASLQADHERKDSRVSCFIQEMLQKNPKMGKRSKQNPGYAHQGFDNDRLFKASCDHVPGPDCRGCGTADEVPRDPRDTTDPDIRYGIIASGNTLVKDAAARDRIVADVGEDCICFEMEAAGLMNHFPCLVIRGICDYADSHKNDRWQRYASATAAAYAKELLAYVPAAEVQETKRALEVLQSVQQQIDGVQQTTAATKAAADSIRSDLRTDKIKRWLRPPDPSTNANHARTLRHEGTGAWLLENPVFHSWHLGSRRQLWLHGLAGCGKTVLSATVLDHLAKGNDRLILSFFFDFSDTTKQTVDGMLRSLAFQLWQGGVGSAIHLDAVFQAHRNGSDQPAIAALSDVVFKMLAVQKKVSIVLDALDESKTREAVLLWIKHVVSTPELGHVELIYTGRPEPEFMREIPSLIGEENCLALDKQAVNADIRLWVTAQLRQRRDFLEKPLSKDLLEVIRRKAAMEKALASLPRDLDETYRRMMESIPTELKNDAIRLLQFLVHSKRPLQLAEAKEVIATQIENESQGFDIKRRLFCETDVLDYCPSLVTVVHATDKELHLAHFSVKEYLLGEDQFKITTASISITRTCLTYLTDINGSHREIKRNFPMARFAAEVWTGHAALAQASEDIVRATVRFLEKEATFQRWARLYQADIDRHSDPGPPRGSRLYYACFDGLVAPARDLIGKGADVNAQGGRYGNALQAAALGGHQEIVNLLLDKGADVNAQGGHYGNALQAASEGGHQEIVKLLLDKGVVINAQGGWYGNALCAASYGGHQEIANLLLDKGADVKAQGGYYGNALQAASSGGHQEIVKLLLDKGVDINAQGGRYGNALQAAALGGHQEIVNLLLDKGADVNAQGGHYGNALQAASEGGHQEIVKLLLDKGGADVNAHGGHYGNALQAASFRGHQEIVNLLLDKGADVNAHGGHYGNALQAASFRGHQEIVNLLLDKGADVNAHGGWYGNALQAASSGGHQEIVKLLLDKGVDINAHGGYYGNALCAASEGGHQEIVNLLLDKGADVNAQGGWYGNALQAASSGGHQDIVNLLQRSGAITSSSKRSGSRTPSNPAKKLRLMEAEPSDQTQ</sequence>
<feature type="compositionally biased region" description="Low complexity" evidence="3">
    <location>
        <begin position="1206"/>
        <end position="1220"/>
    </location>
</feature>
<proteinExistence type="predicted"/>
<organism evidence="5 6">
    <name type="scientific">Dactylonectria macrodidyma</name>
    <dbReference type="NCBI Taxonomy" id="307937"/>
    <lineage>
        <taxon>Eukaryota</taxon>
        <taxon>Fungi</taxon>
        <taxon>Dikarya</taxon>
        <taxon>Ascomycota</taxon>
        <taxon>Pezizomycotina</taxon>
        <taxon>Sordariomycetes</taxon>
        <taxon>Hypocreomycetidae</taxon>
        <taxon>Hypocreales</taxon>
        <taxon>Nectriaceae</taxon>
        <taxon>Dactylonectria</taxon>
    </lineage>
</organism>
<dbReference type="PROSITE" id="PS50297">
    <property type="entry name" value="ANK_REP_REGION"/>
    <property type="match status" value="7"/>
</dbReference>
<feature type="repeat" description="ANK" evidence="2">
    <location>
        <begin position="949"/>
        <end position="981"/>
    </location>
</feature>
<comment type="caution">
    <text evidence="5">The sequence shown here is derived from an EMBL/GenBank/DDBJ whole genome shotgun (WGS) entry which is preliminary data.</text>
</comment>
<feature type="domain" description="NACHT" evidence="4">
    <location>
        <begin position="415"/>
        <end position="556"/>
    </location>
</feature>
<dbReference type="Pfam" id="PF24883">
    <property type="entry name" value="NPHP3_N"/>
    <property type="match status" value="1"/>
</dbReference>
<evidence type="ECO:0000256" key="2">
    <source>
        <dbReference type="PROSITE-ProRule" id="PRU00023"/>
    </source>
</evidence>
<feature type="repeat" description="ANK" evidence="2">
    <location>
        <begin position="1049"/>
        <end position="1081"/>
    </location>
</feature>
<evidence type="ECO:0000259" key="4">
    <source>
        <dbReference type="PROSITE" id="PS50837"/>
    </source>
</evidence>
<feature type="repeat" description="ANK" evidence="2">
    <location>
        <begin position="1148"/>
        <end position="1180"/>
    </location>
</feature>
<dbReference type="Pfam" id="PF22939">
    <property type="entry name" value="WHD_GPIID"/>
    <property type="match status" value="1"/>
</dbReference>
<dbReference type="InterPro" id="IPR002110">
    <property type="entry name" value="Ankyrin_rpt"/>
</dbReference>
<keyword evidence="2" id="KW-0040">ANK repeat</keyword>
<dbReference type="SMART" id="SM00248">
    <property type="entry name" value="ANK"/>
    <property type="match status" value="12"/>
</dbReference>
<dbReference type="GO" id="GO:0009116">
    <property type="term" value="P:nucleoside metabolic process"/>
    <property type="evidence" value="ECO:0007669"/>
    <property type="project" value="InterPro"/>
</dbReference>
<feature type="repeat" description="ANK" evidence="2">
    <location>
        <begin position="982"/>
        <end position="1014"/>
    </location>
</feature>
<feature type="repeat" description="ANK" evidence="2">
    <location>
        <begin position="1118"/>
        <end position="1147"/>
    </location>
</feature>
<dbReference type="Gene3D" id="1.25.40.20">
    <property type="entry name" value="Ankyrin repeat-containing domain"/>
    <property type="match status" value="4"/>
</dbReference>
<dbReference type="SUPFAM" id="SSF52540">
    <property type="entry name" value="P-loop containing nucleoside triphosphate hydrolases"/>
    <property type="match status" value="1"/>
</dbReference>
<feature type="repeat" description="ANK" evidence="2">
    <location>
        <begin position="850"/>
        <end position="882"/>
    </location>
</feature>
<dbReference type="AlphaFoldDB" id="A0A9P9E748"/>
<dbReference type="SUPFAM" id="SSF48403">
    <property type="entry name" value="Ankyrin repeat"/>
    <property type="match status" value="1"/>
</dbReference>
<feature type="repeat" description="ANK" evidence="2">
    <location>
        <begin position="883"/>
        <end position="915"/>
    </location>
</feature>
<evidence type="ECO:0000256" key="1">
    <source>
        <dbReference type="ARBA" id="ARBA00022737"/>
    </source>
</evidence>
<dbReference type="PANTHER" id="PTHR46082">
    <property type="entry name" value="ATP/GTP-BINDING PROTEIN-RELATED"/>
    <property type="match status" value="1"/>
</dbReference>